<keyword evidence="3" id="KW-1185">Reference proteome</keyword>
<reference evidence="2 3" key="2">
    <citation type="journal article" date="2023" name="Mol. Biol. Evol.">
        <title>Genomics of Secondarily Temperate Adaptation in the Only Non-Antarctic Icefish.</title>
        <authorList>
            <person name="Rivera-Colon A.G."/>
            <person name="Rayamajhi N."/>
            <person name="Minhas B.F."/>
            <person name="Madrigal G."/>
            <person name="Bilyk K.T."/>
            <person name="Yoon V."/>
            <person name="Hune M."/>
            <person name="Gregory S."/>
            <person name="Cheng C.H.C."/>
            <person name="Catchen J.M."/>
        </authorList>
    </citation>
    <scope>NUCLEOTIDE SEQUENCE [LARGE SCALE GENOMIC DNA]</scope>
    <source>
        <strain evidence="2">JMC-PN-2008</strain>
    </source>
</reference>
<dbReference type="EMBL" id="JAUZQC010000022">
    <property type="protein sequence ID" value="KAK5851406.1"/>
    <property type="molecule type" value="Genomic_DNA"/>
</dbReference>
<proteinExistence type="predicted"/>
<dbReference type="Pfam" id="PF05699">
    <property type="entry name" value="Dimer_Tnp_hAT"/>
    <property type="match status" value="1"/>
</dbReference>
<feature type="domain" description="HAT C-terminal dimerisation" evidence="1">
    <location>
        <begin position="197"/>
        <end position="255"/>
    </location>
</feature>
<dbReference type="GO" id="GO:0046983">
    <property type="term" value="F:protein dimerization activity"/>
    <property type="evidence" value="ECO:0007669"/>
    <property type="project" value="InterPro"/>
</dbReference>
<organism evidence="2 3">
    <name type="scientific">Eleginops maclovinus</name>
    <name type="common">Patagonian blennie</name>
    <name type="synonym">Eleginus maclovinus</name>
    <dbReference type="NCBI Taxonomy" id="56733"/>
    <lineage>
        <taxon>Eukaryota</taxon>
        <taxon>Metazoa</taxon>
        <taxon>Chordata</taxon>
        <taxon>Craniata</taxon>
        <taxon>Vertebrata</taxon>
        <taxon>Euteleostomi</taxon>
        <taxon>Actinopterygii</taxon>
        <taxon>Neopterygii</taxon>
        <taxon>Teleostei</taxon>
        <taxon>Neoteleostei</taxon>
        <taxon>Acanthomorphata</taxon>
        <taxon>Eupercaria</taxon>
        <taxon>Perciformes</taxon>
        <taxon>Notothenioidei</taxon>
        <taxon>Eleginopidae</taxon>
        <taxon>Eleginops</taxon>
    </lineage>
</organism>
<evidence type="ECO:0000313" key="2">
    <source>
        <dbReference type="EMBL" id="KAK5851406.1"/>
    </source>
</evidence>
<dbReference type="SUPFAM" id="SSF53098">
    <property type="entry name" value="Ribonuclease H-like"/>
    <property type="match status" value="1"/>
</dbReference>
<accession>A0AAN7WZ02</accession>
<protein>
    <recommendedName>
        <fullName evidence="1">HAT C-terminal dimerisation domain-containing protein</fullName>
    </recommendedName>
</protein>
<dbReference type="Proteomes" id="UP001346869">
    <property type="component" value="Unassembled WGS sequence"/>
</dbReference>
<dbReference type="PANTHER" id="PTHR45913">
    <property type="entry name" value="EPM2A-INTERACTING PROTEIN 1"/>
    <property type="match status" value="1"/>
</dbReference>
<dbReference type="PANTHER" id="PTHR45913:SF9">
    <property type="entry name" value="GENERAL TRANSCRIPTION FACTOR II-I REPEAT DOMAIN-CONTAINING PROTEIN 2-LIKE-RELATED"/>
    <property type="match status" value="1"/>
</dbReference>
<gene>
    <name evidence="2" type="ORF">PBY51_002203</name>
</gene>
<reference evidence="2 3" key="1">
    <citation type="journal article" date="2023" name="Genes (Basel)">
        <title>Chromosome-Level Genome Assembly and Circadian Gene Repertoire of the Patagonia Blennie Eleginops maclovinus-The Closest Ancestral Proxy of Antarctic Cryonotothenioids.</title>
        <authorList>
            <person name="Cheng C.C."/>
            <person name="Rivera-Colon A.G."/>
            <person name="Minhas B.F."/>
            <person name="Wilson L."/>
            <person name="Rayamajhi N."/>
            <person name="Vargas-Chacoff L."/>
            <person name="Catchen J.M."/>
        </authorList>
    </citation>
    <scope>NUCLEOTIDE SEQUENCE [LARGE SCALE GENOMIC DNA]</scope>
    <source>
        <strain evidence="2">JMC-PN-2008</strain>
    </source>
</reference>
<sequence length="284" mass="32596">MESEYGDVLYFTEVHWLSRGNMLKRFIELRAEVKAFMEKDGVAVPVLCDPKWLMDLAFFVDITHELNVLNKKLQGQGQLVSAAYDNVRAFSTKLMLWKAQLSQTNLCHFPACKALMDAGTPFSGEEYVDVILKLQEEFDHRFADFKTHRATFQIFADSCSFDVQDAPPVLQMELIDLQCNSELKAKFREVSGKADKLGQFLRELPPSFPELSRMFKRTMCLFGSTCLCEKLFSTLNFNKSKYRSRLTDEHLQALLRVSTASSLLKPNVARLCERKRCQISSSKK</sequence>
<comment type="caution">
    <text evidence="2">The sequence shown here is derived from an EMBL/GenBank/DDBJ whole genome shotgun (WGS) entry which is preliminary data.</text>
</comment>
<dbReference type="InterPro" id="IPR012337">
    <property type="entry name" value="RNaseH-like_sf"/>
</dbReference>
<evidence type="ECO:0000259" key="1">
    <source>
        <dbReference type="Pfam" id="PF05699"/>
    </source>
</evidence>
<dbReference type="AlphaFoldDB" id="A0AAN7WZ02"/>
<name>A0AAN7WZ02_ELEMC</name>
<evidence type="ECO:0000313" key="3">
    <source>
        <dbReference type="Proteomes" id="UP001346869"/>
    </source>
</evidence>
<dbReference type="InterPro" id="IPR008906">
    <property type="entry name" value="HATC_C_dom"/>
</dbReference>